<dbReference type="SUPFAM" id="SSF48264">
    <property type="entry name" value="Cytochrome P450"/>
    <property type="match status" value="1"/>
</dbReference>
<dbReference type="InterPro" id="IPR002397">
    <property type="entry name" value="Cyt_P450_B"/>
</dbReference>
<gene>
    <name evidence="2" type="ORF">UFOPK3772_01659</name>
</gene>
<reference evidence="2" key="1">
    <citation type="submission" date="2020-05" db="EMBL/GenBank/DDBJ databases">
        <authorList>
            <person name="Chiriac C."/>
            <person name="Salcher M."/>
            <person name="Ghai R."/>
            <person name="Kavagutti S V."/>
        </authorList>
    </citation>
    <scope>NUCLEOTIDE SEQUENCE</scope>
</reference>
<dbReference type="PRINTS" id="PR00385">
    <property type="entry name" value="P450"/>
</dbReference>
<comment type="similarity">
    <text evidence="1">Belongs to the cytochrome P450 family.</text>
</comment>
<dbReference type="GO" id="GO:0004497">
    <property type="term" value="F:monooxygenase activity"/>
    <property type="evidence" value="ECO:0007669"/>
    <property type="project" value="InterPro"/>
</dbReference>
<sequence length="425" mass="47067">MANQVRAQAETSLEARVLGLLAGKPALLADPFPTWNEVRETRPLLTTAGALVLTRHRDVRELLGDNFTMYSRQQSRHSRRYDEARARFSSLAQTSFDYVMDQEFGQLVRMDPPDHLRVRKVVTPPFTARNLAREMEPKVQGRLDAKLDALASVDGVVDFKEFAYTFPLEVLGDLLGIPLEDLDSIHEWAHVIAENKLNADSEEAAISADSAYRGLLGYVDRLIATQRASTESTGVVSALLLAEGDGQISHDEARQMLALMLFAGHETTSNLLAIGMRDLLRHPDQWRLLCDAPDDLANPAVEELLRFVTPANFTQYVTARPIEIDGIAFAQGEAVIGVSAAANRDPEVFARPDDLDITREDAKYHLSLGLGPHFCIGAGLARMEATKLFRAMAERFPDARLVPGDIQWGGRSLRTPITLPLILHP</sequence>
<organism evidence="2">
    <name type="scientific">freshwater metagenome</name>
    <dbReference type="NCBI Taxonomy" id="449393"/>
    <lineage>
        <taxon>unclassified sequences</taxon>
        <taxon>metagenomes</taxon>
        <taxon>ecological metagenomes</taxon>
    </lineage>
</organism>
<dbReference type="GO" id="GO:0005506">
    <property type="term" value="F:iron ion binding"/>
    <property type="evidence" value="ECO:0007669"/>
    <property type="project" value="InterPro"/>
</dbReference>
<dbReference type="Pfam" id="PF00067">
    <property type="entry name" value="p450"/>
    <property type="match status" value="2"/>
</dbReference>
<dbReference type="GO" id="GO:0016705">
    <property type="term" value="F:oxidoreductase activity, acting on paired donors, with incorporation or reduction of molecular oxygen"/>
    <property type="evidence" value="ECO:0007669"/>
    <property type="project" value="InterPro"/>
</dbReference>
<dbReference type="GO" id="GO:0020037">
    <property type="term" value="F:heme binding"/>
    <property type="evidence" value="ECO:0007669"/>
    <property type="project" value="InterPro"/>
</dbReference>
<proteinExistence type="inferred from homology"/>
<name>A0A6J7KE60_9ZZZZ</name>
<dbReference type="PRINTS" id="PR00359">
    <property type="entry name" value="BP450"/>
</dbReference>
<dbReference type="PANTHER" id="PTHR46696">
    <property type="entry name" value="P450, PUTATIVE (EUROFUNG)-RELATED"/>
    <property type="match status" value="1"/>
</dbReference>
<protein>
    <submittedName>
        <fullName evidence="2">Unannotated protein</fullName>
    </submittedName>
</protein>
<dbReference type="PANTHER" id="PTHR46696:SF1">
    <property type="entry name" value="CYTOCHROME P450 YJIB-RELATED"/>
    <property type="match status" value="1"/>
</dbReference>
<evidence type="ECO:0000313" key="2">
    <source>
        <dbReference type="EMBL" id="CAB4952789.1"/>
    </source>
</evidence>
<dbReference type="EMBL" id="CAFBNE010000050">
    <property type="protein sequence ID" value="CAB4952789.1"/>
    <property type="molecule type" value="Genomic_DNA"/>
</dbReference>
<accession>A0A6J7KE60</accession>
<dbReference type="InterPro" id="IPR036396">
    <property type="entry name" value="Cyt_P450_sf"/>
</dbReference>
<dbReference type="InterPro" id="IPR001128">
    <property type="entry name" value="Cyt_P450"/>
</dbReference>
<dbReference type="AlphaFoldDB" id="A0A6J7KE60"/>
<dbReference type="Gene3D" id="1.10.630.10">
    <property type="entry name" value="Cytochrome P450"/>
    <property type="match status" value="1"/>
</dbReference>
<evidence type="ECO:0000256" key="1">
    <source>
        <dbReference type="ARBA" id="ARBA00010617"/>
    </source>
</evidence>